<comment type="caution">
    <text evidence="1">The sequence shown here is derived from an EMBL/GenBank/DDBJ whole genome shotgun (WGS) entry which is preliminary data.</text>
</comment>
<dbReference type="Proteomes" id="UP000387223">
    <property type="component" value="Unassembled WGS sequence"/>
</dbReference>
<dbReference type="RefSeq" id="WP_136630091.1">
    <property type="nucleotide sequence ID" value="NZ_BGZI01000015.1"/>
</dbReference>
<organism evidence="1 2">
    <name type="scientific">Marinobacter salsuginis</name>
    <dbReference type="NCBI Taxonomy" id="418719"/>
    <lineage>
        <taxon>Bacteria</taxon>
        <taxon>Pseudomonadati</taxon>
        <taxon>Pseudomonadota</taxon>
        <taxon>Gammaproteobacteria</taxon>
        <taxon>Pseudomonadales</taxon>
        <taxon>Marinobacteraceae</taxon>
        <taxon>Marinobacter</taxon>
    </lineage>
</organism>
<accession>A0A5M3Q173</accession>
<sequence>MTQVIDERVLKIYRDRIAFVQNSNVTVSVDRSLPTVSIDPEDGEGFFMQESEAQTFLDEADRVYEELQEVSFDEACMAVASPYVDLMA</sequence>
<evidence type="ECO:0000313" key="1">
    <source>
        <dbReference type="EMBL" id="GBO88739.1"/>
    </source>
</evidence>
<proteinExistence type="predicted"/>
<gene>
    <name evidence="1" type="ORF">MSSD14B_24070</name>
</gene>
<evidence type="ECO:0000313" key="2">
    <source>
        <dbReference type="Proteomes" id="UP000387223"/>
    </source>
</evidence>
<name>A0A5M3Q173_9GAMM</name>
<reference evidence="1 2" key="1">
    <citation type="journal article" date="2019" name="J. Gen. Appl. Microbiol.">
        <title>Aerobic degradation of cis-dichloroethene by the marine bacterium Marinobacter salsuginis strain 5N-3.</title>
        <authorList>
            <person name="Inoue Y."/>
            <person name="Fukunaga Y."/>
            <person name="Katsumata H."/>
            <person name="Ohji S."/>
            <person name="Hosoyama A."/>
            <person name="Mori K."/>
            <person name="Ando K."/>
        </authorList>
    </citation>
    <scope>NUCLEOTIDE SEQUENCE [LARGE SCALE GENOMIC DNA]</scope>
    <source>
        <strain evidence="1 2">NBRC 109114</strain>
    </source>
</reference>
<protein>
    <submittedName>
        <fullName evidence="1">Uncharacterized protein</fullName>
    </submittedName>
</protein>
<dbReference type="EMBL" id="BGZI01000015">
    <property type="protein sequence ID" value="GBO88739.1"/>
    <property type="molecule type" value="Genomic_DNA"/>
</dbReference>
<dbReference type="AlphaFoldDB" id="A0A5M3Q173"/>